<sequence>MYLARGLGVYEVSIGFGGDGGGGDFRSVAFTRDGGDGPGIEEHYKRMLEENPGNSLFLRNYAQFLYQSKQDLKKAEEYYSRAILADPKDGEILSQYAKLVWELHRDQDMATGYFERAAQAAPQDSLVQAAYAGFLWETEEEEDSTLNDPNVVPPLLKGAMAPATA</sequence>
<dbReference type="InterPro" id="IPR057352">
    <property type="entry name" value="TPR_TmcB/C"/>
</dbReference>
<protein>
    <recommendedName>
        <fullName evidence="2">TmcB/TmcC TPR repeats domain-containing protein</fullName>
    </recommendedName>
</protein>
<evidence type="ECO:0000259" key="2">
    <source>
        <dbReference type="Pfam" id="PF25474"/>
    </source>
</evidence>
<evidence type="ECO:0000256" key="1">
    <source>
        <dbReference type="SAM" id="MobiDB-lite"/>
    </source>
</evidence>
<dbReference type="PANTHER" id="PTHR26312:SF221">
    <property type="entry name" value="OS04G0510600 PROTEIN"/>
    <property type="match status" value="1"/>
</dbReference>
<dbReference type="SUPFAM" id="SSF48452">
    <property type="entry name" value="TPR-like"/>
    <property type="match status" value="1"/>
</dbReference>
<accession>A0A5J5C776</accession>
<dbReference type="PANTHER" id="PTHR26312">
    <property type="entry name" value="TETRATRICOPEPTIDE REPEAT PROTEIN 5"/>
    <property type="match status" value="1"/>
</dbReference>
<evidence type="ECO:0000313" key="4">
    <source>
        <dbReference type="Proteomes" id="UP000325577"/>
    </source>
</evidence>
<dbReference type="Gene3D" id="1.25.40.10">
    <property type="entry name" value="Tetratricopeptide repeat domain"/>
    <property type="match status" value="1"/>
</dbReference>
<proteinExistence type="predicted"/>
<dbReference type="EMBL" id="CM018031">
    <property type="protein sequence ID" value="KAA8550704.1"/>
    <property type="molecule type" value="Genomic_DNA"/>
</dbReference>
<organism evidence="3 4">
    <name type="scientific">Nyssa sinensis</name>
    <dbReference type="NCBI Taxonomy" id="561372"/>
    <lineage>
        <taxon>Eukaryota</taxon>
        <taxon>Viridiplantae</taxon>
        <taxon>Streptophyta</taxon>
        <taxon>Embryophyta</taxon>
        <taxon>Tracheophyta</taxon>
        <taxon>Spermatophyta</taxon>
        <taxon>Magnoliopsida</taxon>
        <taxon>eudicotyledons</taxon>
        <taxon>Gunneridae</taxon>
        <taxon>Pentapetalae</taxon>
        <taxon>asterids</taxon>
        <taxon>Cornales</taxon>
        <taxon>Nyssaceae</taxon>
        <taxon>Nyssa</taxon>
    </lineage>
</organism>
<gene>
    <name evidence="3" type="ORF">F0562_002388</name>
</gene>
<feature type="domain" description="TmcB/TmcC TPR repeats" evidence="2">
    <location>
        <begin position="40"/>
        <end position="84"/>
    </location>
</feature>
<name>A0A5J5C776_9ASTE</name>
<dbReference type="Pfam" id="PF25474">
    <property type="entry name" value="TPR_TmcB"/>
    <property type="match status" value="1"/>
</dbReference>
<dbReference type="OrthoDB" id="1926212at2759"/>
<evidence type="ECO:0000313" key="3">
    <source>
        <dbReference type="EMBL" id="KAA8550704.1"/>
    </source>
</evidence>
<keyword evidence="4" id="KW-1185">Reference proteome</keyword>
<reference evidence="3 4" key="1">
    <citation type="submission" date="2019-09" db="EMBL/GenBank/DDBJ databases">
        <title>A chromosome-level genome assembly of the Chinese tupelo Nyssa sinensis.</title>
        <authorList>
            <person name="Yang X."/>
            <person name="Kang M."/>
            <person name="Yang Y."/>
            <person name="Xiong H."/>
            <person name="Wang M."/>
            <person name="Zhang Z."/>
            <person name="Wang Z."/>
            <person name="Wu H."/>
            <person name="Ma T."/>
            <person name="Liu J."/>
            <person name="Xi Z."/>
        </authorList>
    </citation>
    <scope>NUCLEOTIDE SEQUENCE [LARGE SCALE GENOMIC DNA]</scope>
    <source>
        <strain evidence="3">J267</strain>
        <tissue evidence="3">Leaf</tissue>
    </source>
</reference>
<dbReference type="InterPro" id="IPR011990">
    <property type="entry name" value="TPR-like_helical_dom_sf"/>
</dbReference>
<dbReference type="Proteomes" id="UP000325577">
    <property type="component" value="Linkage Group LG0"/>
</dbReference>
<feature type="region of interest" description="Disordered" evidence="1">
    <location>
        <begin position="142"/>
        <end position="165"/>
    </location>
</feature>
<dbReference type="AlphaFoldDB" id="A0A5J5C776"/>